<dbReference type="Gene3D" id="3.40.50.2000">
    <property type="entry name" value="Glycogen Phosphorylase B"/>
    <property type="match status" value="3"/>
</dbReference>
<accession>A0A6M3XVE5</accession>
<name>A0A6M3XVE5_9ZZZZ</name>
<dbReference type="AlphaFoldDB" id="A0A6M3XVE5"/>
<gene>
    <name evidence="3" type="ORF">TM448B02817_0003</name>
</gene>
<evidence type="ECO:0000259" key="2">
    <source>
        <dbReference type="Pfam" id="PF13439"/>
    </source>
</evidence>
<dbReference type="GO" id="GO:0016757">
    <property type="term" value="F:glycosyltransferase activity"/>
    <property type="evidence" value="ECO:0007669"/>
    <property type="project" value="InterPro"/>
</dbReference>
<evidence type="ECO:0000313" key="3">
    <source>
        <dbReference type="EMBL" id="QJI01852.1"/>
    </source>
</evidence>
<keyword evidence="3" id="KW-0808">Transferase</keyword>
<reference evidence="3" key="1">
    <citation type="submission" date="2020-03" db="EMBL/GenBank/DDBJ databases">
        <title>The deep terrestrial virosphere.</title>
        <authorList>
            <person name="Holmfeldt K."/>
            <person name="Nilsson E."/>
            <person name="Simone D."/>
            <person name="Lopez-Fernandez M."/>
            <person name="Wu X."/>
            <person name="de Brujin I."/>
            <person name="Lundin D."/>
            <person name="Andersson A."/>
            <person name="Bertilsson S."/>
            <person name="Dopson M."/>
        </authorList>
    </citation>
    <scope>NUCLEOTIDE SEQUENCE</scope>
    <source>
        <strain evidence="3">TM448B02817</strain>
    </source>
</reference>
<feature type="domain" description="Glycosyl transferase family 1" evidence="1">
    <location>
        <begin position="201"/>
        <end position="290"/>
    </location>
</feature>
<dbReference type="Pfam" id="PF13439">
    <property type="entry name" value="Glyco_transf_4"/>
    <property type="match status" value="1"/>
</dbReference>
<organism evidence="3">
    <name type="scientific">viral metagenome</name>
    <dbReference type="NCBI Taxonomy" id="1070528"/>
    <lineage>
        <taxon>unclassified sequences</taxon>
        <taxon>metagenomes</taxon>
        <taxon>organismal metagenomes</taxon>
    </lineage>
</organism>
<dbReference type="InterPro" id="IPR001296">
    <property type="entry name" value="Glyco_trans_1"/>
</dbReference>
<dbReference type="InterPro" id="IPR028098">
    <property type="entry name" value="Glyco_trans_4-like_N"/>
</dbReference>
<dbReference type="EMBL" id="MT144956">
    <property type="protein sequence ID" value="QJI01852.1"/>
    <property type="molecule type" value="Genomic_DNA"/>
</dbReference>
<evidence type="ECO:0000259" key="1">
    <source>
        <dbReference type="Pfam" id="PF00534"/>
    </source>
</evidence>
<dbReference type="PANTHER" id="PTHR45947">
    <property type="entry name" value="SULFOQUINOVOSYL TRANSFERASE SQD2"/>
    <property type="match status" value="1"/>
</dbReference>
<protein>
    <submittedName>
        <fullName evidence="3">Putative glycosyltransferase</fullName>
    </submittedName>
</protein>
<dbReference type="PANTHER" id="PTHR45947:SF3">
    <property type="entry name" value="SULFOQUINOVOSYL TRANSFERASE SQD2"/>
    <property type="match status" value="1"/>
</dbReference>
<dbReference type="CDD" id="cd03801">
    <property type="entry name" value="GT4_PimA-like"/>
    <property type="match status" value="1"/>
</dbReference>
<proteinExistence type="predicted"/>
<dbReference type="InterPro" id="IPR050194">
    <property type="entry name" value="Glycosyltransferase_grp1"/>
</dbReference>
<dbReference type="SUPFAM" id="SSF53756">
    <property type="entry name" value="UDP-Glycosyltransferase/glycogen phosphorylase"/>
    <property type="match status" value="1"/>
</dbReference>
<sequence length="322" mass="36928">MKILFLGNMNDVHAPKWGQYFIDKGHDVHKSHIDNTKGALRLLFPFMFPSFKGFKYWVHHQYKPDVLHAHYGGAPALIGALLEYHPFIVTVHGSEVLLNKGWRLKLTKWILSKADLITTDTQRIIDIIQGWGIKSRVKLIRFGVDVGKFIPNSWKNPFRVVYRTGPHNLYDHETISKAIGHCHEATKGKFFQPVFDPVRELPSENMPEFLSSSELYVSTAISDAGLASTTAEAMACGLPVIVSDVADNRRWVGHACQLFQPGNHVELAEKIAYFLSHPRHMARYGRDNRNKIVKFNNYHIEMGKMEKIYKQEALSYDKEEKQ</sequence>
<dbReference type="Pfam" id="PF00534">
    <property type="entry name" value="Glycos_transf_1"/>
    <property type="match status" value="1"/>
</dbReference>
<feature type="domain" description="Glycosyltransferase subfamily 4-like N-terminal" evidence="2">
    <location>
        <begin position="38"/>
        <end position="146"/>
    </location>
</feature>